<evidence type="ECO:0000256" key="4">
    <source>
        <dbReference type="ARBA" id="ARBA00022679"/>
    </source>
</evidence>
<evidence type="ECO:0000256" key="1">
    <source>
        <dbReference type="ARBA" id="ARBA00001933"/>
    </source>
</evidence>
<dbReference type="EMBL" id="VXRG01000168">
    <property type="protein sequence ID" value="MXY95700.1"/>
    <property type="molecule type" value="Genomic_DNA"/>
</dbReference>
<dbReference type="PANTHER" id="PTHR46383">
    <property type="entry name" value="ASPARTATE AMINOTRANSFERASE"/>
    <property type="match status" value="1"/>
</dbReference>
<sequence length="433" mass="47865">MDFSLTPSLEDRLTPSPTLFVNERVRQMWAEGHTVYHLGFGESRFPVHPKIVRALVEHASRQSYLPSAGLPELRQAVAGFHSRRLGRDVKAEQVVIAPGSKALLFAFQMAVTGATVLPTPSWVSYEPQSRLLSRPVLRLPSSPQDGHRIHPERLRRLLHHSPHSQHLLILNSPGNPTGQMLAPALLEEIADICRREKVLVLSDEIYGLTAFGQEHVSISRFYPEGTVVVGGKSKHLSLGGWRLGIAIVPPGESGQRLLQSAAKIGSELWSTASAPIQYAAVTAYADDAELAAYIKKCTALHAARTRFLWRGLCELDVPCAEPMGGFYLFPNFDHWKKQLSARGVHTSVDLARFLLDEFQVATLPGSDFGTPDTELSLRLSTSYVDLETDEKAAKMIERSDSGMSEESLLRDYHPGMNEVLVRFGSFLSSLQSV</sequence>
<dbReference type="PANTHER" id="PTHR46383:SF1">
    <property type="entry name" value="ASPARTATE AMINOTRANSFERASE"/>
    <property type="match status" value="1"/>
</dbReference>
<dbReference type="InterPro" id="IPR015424">
    <property type="entry name" value="PyrdxlP-dep_Trfase"/>
</dbReference>
<dbReference type="InterPro" id="IPR050596">
    <property type="entry name" value="AspAT/PAT-like"/>
</dbReference>
<evidence type="ECO:0000256" key="3">
    <source>
        <dbReference type="ARBA" id="ARBA00022576"/>
    </source>
</evidence>
<dbReference type="AlphaFoldDB" id="A0A6B0YXA5"/>
<evidence type="ECO:0000259" key="6">
    <source>
        <dbReference type="Pfam" id="PF00155"/>
    </source>
</evidence>
<dbReference type="GO" id="GO:0006520">
    <property type="term" value="P:amino acid metabolic process"/>
    <property type="evidence" value="ECO:0007669"/>
    <property type="project" value="InterPro"/>
</dbReference>
<feature type="domain" description="Aminotransferase class I/classII large" evidence="6">
    <location>
        <begin position="37"/>
        <end position="395"/>
    </location>
</feature>
<evidence type="ECO:0000256" key="2">
    <source>
        <dbReference type="ARBA" id="ARBA00007441"/>
    </source>
</evidence>
<protein>
    <submittedName>
        <fullName evidence="7">Aminotransferase class I/II-fold pyridoxal phosphate-dependent enzyme</fullName>
    </submittedName>
</protein>
<dbReference type="InterPro" id="IPR015422">
    <property type="entry name" value="PyrdxlP-dep_Trfase_small"/>
</dbReference>
<dbReference type="InterPro" id="IPR015421">
    <property type="entry name" value="PyrdxlP-dep_Trfase_major"/>
</dbReference>
<gene>
    <name evidence="7" type="ORF">F4Y42_19860</name>
</gene>
<evidence type="ECO:0000313" key="7">
    <source>
        <dbReference type="EMBL" id="MXY95700.1"/>
    </source>
</evidence>
<keyword evidence="4 7" id="KW-0808">Transferase</keyword>
<dbReference type="GO" id="GO:0030170">
    <property type="term" value="F:pyridoxal phosphate binding"/>
    <property type="evidence" value="ECO:0007669"/>
    <property type="project" value="InterPro"/>
</dbReference>
<comment type="cofactor">
    <cofactor evidence="1">
        <name>pyridoxal 5'-phosphate</name>
        <dbReference type="ChEBI" id="CHEBI:597326"/>
    </cofactor>
</comment>
<proteinExistence type="inferred from homology"/>
<organism evidence="7">
    <name type="scientific">Caldilineaceae bacterium SB0664_bin_27</name>
    <dbReference type="NCBI Taxonomy" id="2605260"/>
    <lineage>
        <taxon>Bacteria</taxon>
        <taxon>Bacillati</taxon>
        <taxon>Chloroflexota</taxon>
        <taxon>Caldilineae</taxon>
        <taxon>Caldilineales</taxon>
        <taxon>Caldilineaceae</taxon>
    </lineage>
</organism>
<keyword evidence="3 7" id="KW-0032">Aminotransferase</keyword>
<evidence type="ECO:0000256" key="5">
    <source>
        <dbReference type="ARBA" id="ARBA00022898"/>
    </source>
</evidence>
<dbReference type="Gene3D" id="3.40.640.10">
    <property type="entry name" value="Type I PLP-dependent aspartate aminotransferase-like (Major domain)"/>
    <property type="match status" value="1"/>
</dbReference>
<dbReference type="Gene3D" id="3.90.1150.10">
    <property type="entry name" value="Aspartate Aminotransferase, domain 1"/>
    <property type="match status" value="1"/>
</dbReference>
<dbReference type="CDD" id="cd00609">
    <property type="entry name" value="AAT_like"/>
    <property type="match status" value="1"/>
</dbReference>
<comment type="similarity">
    <text evidence="2">Belongs to the class-I pyridoxal-phosphate-dependent aminotransferase family.</text>
</comment>
<accession>A0A6B0YXA5</accession>
<name>A0A6B0YXA5_9CHLR</name>
<comment type="caution">
    <text evidence="7">The sequence shown here is derived from an EMBL/GenBank/DDBJ whole genome shotgun (WGS) entry which is preliminary data.</text>
</comment>
<keyword evidence="5" id="KW-0663">Pyridoxal phosphate</keyword>
<dbReference type="InterPro" id="IPR004839">
    <property type="entry name" value="Aminotransferase_I/II_large"/>
</dbReference>
<dbReference type="GO" id="GO:0008483">
    <property type="term" value="F:transaminase activity"/>
    <property type="evidence" value="ECO:0007669"/>
    <property type="project" value="UniProtKB-KW"/>
</dbReference>
<dbReference type="SUPFAM" id="SSF53383">
    <property type="entry name" value="PLP-dependent transferases"/>
    <property type="match status" value="1"/>
</dbReference>
<dbReference type="Pfam" id="PF00155">
    <property type="entry name" value="Aminotran_1_2"/>
    <property type="match status" value="1"/>
</dbReference>
<reference evidence="7" key="1">
    <citation type="submission" date="2019-09" db="EMBL/GenBank/DDBJ databases">
        <title>Characterisation of the sponge microbiome using genome-centric metagenomics.</title>
        <authorList>
            <person name="Engelberts J.P."/>
            <person name="Robbins S.J."/>
            <person name="De Goeij J.M."/>
            <person name="Aranda M."/>
            <person name="Bell S.C."/>
            <person name="Webster N.S."/>
        </authorList>
    </citation>
    <scope>NUCLEOTIDE SEQUENCE</scope>
    <source>
        <strain evidence="7">SB0664_bin_27</strain>
    </source>
</reference>